<dbReference type="EMBL" id="CAJMWT010006995">
    <property type="protein sequence ID" value="CAE6521799.1"/>
    <property type="molecule type" value="Genomic_DNA"/>
</dbReference>
<feature type="transmembrane region" description="Helical" evidence="1">
    <location>
        <begin position="6"/>
        <end position="30"/>
    </location>
</feature>
<dbReference type="SUPFAM" id="SSF63829">
    <property type="entry name" value="Calcium-dependent phosphotriesterase"/>
    <property type="match status" value="2"/>
</dbReference>
<keyword evidence="1" id="KW-1133">Transmembrane helix</keyword>
<dbReference type="Proteomes" id="UP000663843">
    <property type="component" value="Unassembled WGS sequence"/>
</dbReference>
<dbReference type="AlphaFoldDB" id="A0A8H3HN07"/>
<keyword evidence="1" id="KW-0812">Transmembrane</keyword>
<evidence type="ECO:0000256" key="1">
    <source>
        <dbReference type="SAM" id="Phobius"/>
    </source>
</evidence>
<evidence type="ECO:0000313" key="3">
    <source>
        <dbReference type="Proteomes" id="UP000663843"/>
    </source>
</evidence>
<dbReference type="Gene3D" id="2.120.10.30">
    <property type="entry name" value="TolB, C-terminal domain"/>
    <property type="match status" value="2"/>
</dbReference>
<protein>
    <recommendedName>
        <fullName evidence="4">Serum paraoxonase/arylesterase 1</fullName>
    </recommendedName>
</protein>
<comment type="caution">
    <text evidence="2">The sequence shown here is derived from an EMBL/GenBank/DDBJ whole genome shotgun (WGS) entry which is preliminary data.</text>
</comment>
<reference evidence="2" key="1">
    <citation type="submission" date="2021-01" db="EMBL/GenBank/DDBJ databases">
        <authorList>
            <person name="Kaushik A."/>
        </authorList>
    </citation>
    <scope>NUCLEOTIDE SEQUENCE</scope>
    <source>
        <strain evidence="2">AG2-2IIIB</strain>
    </source>
</reference>
<dbReference type="PANTHER" id="PTHR11799">
    <property type="entry name" value="PARAOXONASE"/>
    <property type="match status" value="1"/>
</dbReference>
<dbReference type="PANTHER" id="PTHR11799:SF12">
    <property type="entry name" value="PARAOXONASE-RELATED"/>
    <property type="match status" value="1"/>
</dbReference>
<organism evidence="2 3">
    <name type="scientific">Rhizoctonia solani</name>
    <dbReference type="NCBI Taxonomy" id="456999"/>
    <lineage>
        <taxon>Eukaryota</taxon>
        <taxon>Fungi</taxon>
        <taxon>Dikarya</taxon>
        <taxon>Basidiomycota</taxon>
        <taxon>Agaricomycotina</taxon>
        <taxon>Agaricomycetes</taxon>
        <taxon>Cantharellales</taxon>
        <taxon>Ceratobasidiaceae</taxon>
        <taxon>Rhizoctonia</taxon>
    </lineage>
</organism>
<keyword evidence="1" id="KW-0472">Membrane</keyword>
<evidence type="ECO:0008006" key="4">
    <source>
        <dbReference type="Google" id="ProtNLM"/>
    </source>
</evidence>
<evidence type="ECO:0000313" key="2">
    <source>
        <dbReference type="EMBL" id="CAE6521799.1"/>
    </source>
</evidence>
<dbReference type="InterPro" id="IPR011042">
    <property type="entry name" value="6-blade_b-propeller_TolB-like"/>
</dbReference>
<dbReference type="InterPro" id="IPR051288">
    <property type="entry name" value="Serum_paraoxonase/arylesterase"/>
</dbReference>
<name>A0A8H3HN07_9AGAM</name>
<sequence length="668" mass="73615">MPSAAGVLLTIIVLVFGVIYQIYLSPLLVLGGWGRVIKPLNTEKCTDIEELKSCEKLVVHPSGLVYLACASSPASRIDWMPSAFNLNSSALRDRTSTDYVATYDHRTRTATRLDMLGLDDPRGLNVHGMDVVADDVDSDLLWIYLVNHRPPLDPSTDAYLVGADPVIEIFKTRIGSKIIEWVRTLEDPEVIVSPNDVVGGTNGKEVWFTNDRRARTGAVRALIDWVFHIKSGDELYASNGLTRAQDGNFWVASTFGGYITVHEHQADNTLVPTEIIQVGHLIDNLATSPDGSVIATTLPNIFDIMRAGKNTSLTAPSSAHRVSINTGGESYYGEKYKVEKVYEDNGDLGSSATSAALYEGHLYLHERTPPEDYVATYDTRSHEITKLSVTGFADPRQLNVHGMDVVPDEHNPDLLWVYLVNHRPPLQGSSKDGADSSIEVFKTRLGSSHMEWVRTFAHPEIILTPNDVVGGPNGKEAWFTNDYPVKRGLKRELHVYFHIGSTWVGYCHAEIGCKVAADELYTSNGIVRSHDGSIWVASVMGGYITVHEQQADKTLVQTEVIQVGSFIDNLSVAPDGSVIATTFPKAEPVLKSFKDTKLKAPSSAHRISINKGENSYYGEKYKVQKIYEDDGIMGSSATISAVYDGNIYLNGLMSHRLQICKIPSEMLQ</sequence>
<accession>A0A8H3HN07</accession>
<proteinExistence type="predicted"/>
<gene>
    <name evidence="2" type="ORF">RDB_LOCUS166463</name>
</gene>